<dbReference type="Proteomes" id="UP001054837">
    <property type="component" value="Unassembled WGS sequence"/>
</dbReference>
<proteinExistence type="predicted"/>
<name>A0AAV4X0H5_9ARAC</name>
<dbReference type="AlphaFoldDB" id="A0AAV4X0H5"/>
<reference evidence="2 3" key="1">
    <citation type="submission" date="2021-06" db="EMBL/GenBank/DDBJ databases">
        <title>Caerostris darwini draft genome.</title>
        <authorList>
            <person name="Kono N."/>
            <person name="Arakawa K."/>
        </authorList>
    </citation>
    <scope>NUCLEOTIDE SEQUENCE [LARGE SCALE GENOMIC DNA]</scope>
</reference>
<gene>
    <name evidence="2" type="primary">AVEN_200388_1</name>
    <name evidence="2" type="ORF">CDAR_83461</name>
</gene>
<dbReference type="Gene3D" id="3.40.630.30">
    <property type="match status" value="1"/>
</dbReference>
<feature type="domain" description="YitH/HolE acetyltransferase (GNAT)" evidence="1">
    <location>
        <begin position="120"/>
        <end position="189"/>
    </location>
</feature>
<dbReference type="Pfam" id="PF18014">
    <property type="entry name" value="Acetyltransf_18"/>
    <property type="match status" value="1"/>
</dbReference>
<organism evidence="2 3">
    <name type="scientific">Caerostris darwini</name>
    <dbReference type="NCBI Taxonomy" id="1538125"/>
    <lineage>
        <taxon>Eukaryota</taxon>
        <taxon>Metazoa</taxon>
        <taxon>Ecdysozoa</taxon>
        <taxon>Arthropoda</taxon>
        <taxon>Chelicerata</taxon>
        <taxon>Arachnida</taxon>
        <taxon>Araneae</taxon>
        <taxon>Araneomorphae</taxon>
        <taxon>Entelegynae</taxon>
        <taxon>Araneoidea</taxon>
        <taxon>Araneidae</taxon>
        <taxon>Caerostris</taxon>
    </lineage>
</organism>
<accession>A0AAV4X0H5</accession>
<protein>
    <submittedName>
        <fullName evidence="2">N-acetyltransferase domain-containing protein</fullName>
    </submittedName>
</protein>
<dbReference type="PANTHER" id="PTHR47237:SF1">
    <property type="entry name" value="SLL0310 PROTEIN"/>
    <property type="match status" value="1"/>
</dbReference>
<sequence>MSGTLIQTVKEEEETYQIQTLRPKILPNIRFSVRPANEDDLPFLVKMRQDMGIHDVPSSLLSWMKLDPDGIKIAETVTGRLIGSCSLVFNGDDDGICFGGIYCVEPKFRGASIGQNLAFKDGACVGFGTIKESCLGAGRIGPLYADEPAIAEVILRRLLDSFPERKGFAMMTISNSMHANRFLRKLGCPAERM</sequence>
<dbReference type="InterPro" id="IPR052729">
    <property type="entry name" value="Acyl/Acetyltrans_Enzymes"/>
</dbReference>
<evidence type="ECO:0000313" key="3">
    <source>
        <dbReference type="Proteomes" id="UP001054837"/>
    </source>
</evidence>
<dbReference type="InterPro" id="IPR041496">
    <property type="entry name" value="YitH/HolE_GNAT"/>
</dbReference>
<evidence type="ECO:0000313" key="2">
    <source>
        <dbReference type="EMBL" id="GIY88316.1"/>
    </source>
</evidence>
<dbReference type="PANTHER" id="PTHR47237">
    <property type="entry name" value="SLL0310 PROTEIN"/>
    <property type="match status" value="1"/>
</dbReference>
<dbReference type="InterPro" id="IPR016181">
    <property type="entry name" value="Acyl_CoA_acyltransferase"/>
</dbReference>
<comment type="caution">
    <text evidence="2">The sequence shown here is derived from an EMBL/GenBank/DDBJ whole genome shotgun (WGS) entry which is preliminary data.</text>
</comment>
<evidence type="ECO:0000259" key="1">
    <source>
        <dbReference type="Pfam" id="PF18014"/>
    </source>
</evidence>
<dbReference type="EMBL" id="BPLQ01015478">
    <property type="protein sequence ID" value="GIY88316.1"/>
    <property type="molecule type" value="Genomic_DNA"/>
</dbReference>
<keyword evidence="3" id="KW-1185">Reference proteome</keyword>
<dbReference type="SUPFAM" id="SSF55729">
    <property type="entry name" value="Acyl-CoA N-acyltransferases (Nat)"/>
    <property type="match status" value="1"/>
</dbReference>